<dbReference type="GO" id="GO:0034213">
    <property type="term" value="P:quinolinate catabolic process"/>
    <property type="evidence" value="ECO:0007669"/>
    <property type="project" value="TreeGrafter"/>
</dbReference>
<dbReference type="GO" id="GO:0005737">
    <property type="term" value="C:cytoplasm"/>
    <property type="evidence" value="ECO:0007669"/>
    <property type="project" value="TreeGrafter"/>
</dbReference>
<dbReference type="SUPFAM" id="SSF51690">
    <property type="entry name" value="Nicotinate/Quinolinate PRTase C-terminal domain-like"/>
    <property type="match status" value="1"/>
</dbReference>
<evidence type="ECO:0000256" key="2">
    <source>
        <dbReference type="ARBA" id="ARBA00009400"/>
    </source>
</evidence>
<accession>A0A093G019</accession>
<dbReference type="GO" id="GO:0004514">
    <property type="term" value="F:nicotinate-nucleotide diphosphorylase (carboxylating) activity"/>
    <property type="evidence" value="ECO:0007669"/>
    <property type="project" value="InterPro"/>
</dbReference>
<dbReference type="EMBL" id="KL214934">
    <property type="protein sequence ID" value="KFV62423.1"/>
    <property type="molecule type" value="Genomic_DNA"/>
</dbReference>
<dbReference type="InterPro" id="IPR013785">
    <property type="entry name" value="Aldolase_TIM"/>
</dbReference>
<reference evidence="5 6" key="1">
    <citation type="submission" date="2014-04" db="EMBL/GenBank/DDBJ databases">
        <title>Genome evolution of avian class.</title>
        <authorList>
            <person name="Zhang G."/>
            <person name="Li C."/>
        </authorList>
    </citation>
    <scope>NUCLEOTIDE SEQUENCE [LARGE SCALE GENOMIC DNA]</scope>
    <source>
        <strain evidence="5">BGI_N307</strain>
    </source>
</reference>
<evidence type="ECO:0000256" key="3">
    <source>
        <dbReference type="ARBA" id="ARBA00022676"/>
    </source>
</evidence>
<dbReference type="Gene3D" id="3.20.20.70">
    <property type="entry name" value="Aldolase class I"/>
    <property type="match status" value="1"/>
</dbReference>
<feature type="domain" description="Quinolinate phosphoribosyl transferase C-terminal" evidence="4">
    <location>
        <begin position="3"/>
        <end position="59"/>
    </location>
</feature>
<feature type="non-terminal residue" evidence="5">
    <location>
        <position position="60"/>
    </location>
</feature>
<name>A0A093G019_DRYPU</name>
<dbReference type="Pfam" id="PF01729">
    <property type="entry name" value="QRPTase_C"/>
    <property type="match status" value="1"/>
</dbReference>
<evidence type="ECO:0000259" key="4">
    <source>
        <dbReference type="Pfam" id="PF01729"/>
    </source>
</evidence>
<comment type="similarity">
    <text evidence="2">Belongs to the NadC/ModD family.</text>
</comment>
<dbReference type="UniPathway" id="UPA00253"/>
<dbReference type="GO" id="GO:0009435">
    <property type="term" value="P:NAD+ biosynthetic process"/>
    <property type="evidence" value="ECO:0007669"/>
    <property type="project" value="UniProtKB-UniPathway"/>
</dbReference>
<dbReference type="AlphaFoldDB" id="A0A093G019"/>
<protein>
    <submittedName>
        <fullName evidence="5">Nicotinate-nucleotide pyrophosphorylase [carboxylating]</fullName>
    </submittedName>
</protein>
<dbReference type="Proteomes" id="UP000053875">
    <property type="component" value="Unassembled WGS sequence"/>
</dbReference>
<keyword evidence="3" id="KW-0328">Glycosyltransferase</keyword>
<dbReference type="PANTHER" id="PTHR32179:SF3">
    <property type="entry name" value="NICOTINATE-NUCLEOTIDE PYROPHOSPHORYLASE [CARBOXYLATING]"/>
    <property type="match status" value="1"/>
</dbReference>
<evidence type="ECO:0000313" key="6">
    <source>
        <dbReference type="Proteomes" id="UP000053875"/>
    </source>
</evidence>
<dbReference type="InterPro" id="IPR036068">
    <property type="entry name" value="Nicotinate_pribotase-like_C"/>
</dbReference>
<organism evidence="5 6">
    <name type="scientific">Dryobates pubescens</name>
    <name type="common">Downy woodpecker</name>
    <name type="synonym">Picoides pubescens</name>
    <dbReference type="NCBI Taxonomy" id="118200"/>
    <lineage>
        <taxon>Eukaryota</taxon>
        <taxon>Metazoa</taxon>
        <taxon>Chordata</taxon>
        <taxon>Craniata</taxon>
        <taxon>Vertebrata</taxon>
        <taxon>Euteleostomi</taxon>
        <taxon>Archelosauria</taxon>
        <taxon>Archosauria</taxon>
        <taxon>Dinosauria</taxon>
        <taxon>Saurischia</taxon>
        <taxon>Theropoda</taxon>
        <taxon>Coelurosauria</taxon>
        <taxon>Aves</taxon>
        <taxon>Neognathae</taxon>
        <taxon>Neoaves</taxon>
        <taxon>Telluraves</taxon>
        <taxon>Coraciimorphae</taxon>
        <taxon>Piciformes</taxon>
        <taxon>Picidae</taxon>
        <taxon>Dryobates</taxon>
    </lineage>
</organism>
<keyword evidence="3" id="KW-0808">Transferase</keyword>
<gene>
    <name evidence="5" type="ORF">N307_05685</name>
</gene>
<evidence type="ECO:0000313" key="5">
    <source>
        <dbReference type="EMBL" id="KFV62423.1"/>
    </source>
</evidence>
<sequence>PQDLHLVASKVKELNPRVVVEASGGITLETLPHFLGPHIDVVSMGTLTHSPQAVDFALKV</sequence>
<dbReference type="InterPro" id="IPR002638">
    <property type="entry name" value="Quinolinate_PRibosylTrfase_C"/>
</dbReference>
<comment type="pathway">
    <text evidence="1">Cofactor biosynthesis; NAD(+) biosynthesis.</text>
</comment>
<feature type="non-terminal residue" evidence="5">
    <location>
        <position position="1"/>
    </location>
</feature>
<dbReference type="InterPro" id="IPR027277">
    <property type="entry name" value="NadC/ModD"/>
</dbReference>
<dbReference type="STRING" id="118200.A0A093G019"/>
<keyword evidence="6" id="KW-1185">Reference proteome</keyword>
<dbReference type="PANTHER" id="PTHR32179">
    <property type="entry name" value="NICOTINATE-NUCLEOTIDE PYROPHOSPHORYLASE [CARBOXYLATING]"/>
    <property type="match status" value="1"/>
</dbReference>
<proteinExistence type="inferred from homology"/>
<evidence type="ECO:0000256" key="1">
    <source>
        <dbReference type="ARBA" id="ARBA00004790"/>
    </source>
</evidence>